<dbReference type="GO" id="GO:0019752">
    <property type="term" value="P:carboxylic acid metabolic process"/>
    <property type="evidence" value="ECO:0007669"/>
    <property type="project" value="InterPro"/>
</dbReference>
<evidence type="ECO:0000256" key="1">
    <source>
        <dbReference type="ARBA" id="ARBA00001933"/>
    </source>
</evidence>
<dbReference type="PANTHER" id="PTHR45677">
    <property type="entry name" value="GLUTAMATE DECARBOXYLASE-RELATED"/>
    <property type="match status" value="1"/>
</dbReference>
<dbReference type="GO" id="GO:0033983">
    <property type="term" value="F:diaminobutyrate decarboxylase activity"/>
    <property type="evidence" value="ECO:0007669"/>
    <property type="project" value="UniProtKB-EC"/>
</dbReference>
<dbReference type="EMBL" id="CP011311">
    <property type="protein sequence ID" value="AKE38357.1"/>
    <property type="molecule type" value="Genomic_DNA"/>
</dbReference>
<dbReference type="InterPro" id="IPR002129">
    <property type="entry name" value="PyrdxlP-dep_de-COase"/>
</dbReference>
<dbReference type="STRING" id="161896.UL81_01880"/>
<evidence type="ECO:0000256" key="3">
    <source>
        <dbReference type="ARBA" id="ARBA00022793"/>
    </source>
</evidence>
<protein>
    <submittedName>
        <fullName evidence="8">PLP-dependent enzyme, glutamate decarboxylase</fullName>
        <ecNumber evidence="8">4.1.1.86</ecNumber>
    </submittedName>
</protein>
<dbReference type="RefSeq" id="WP_035106545.1">
    <property type="nucleotide sequence ID" value="NZ_CP011311.1"/>
</dbReference>
<dbReference type="GO" id="GO:0004058">
    <property type="term" value="F:aromatic-L-amino-acid decarboxylase activity"/>
    <property type="evidence" value="ECO:0007669"/>
    <property type="project" value="UniProtKB-ARBA"/>
</dbReference>
<keyword evidence="9" id="KW-1185">Reference proteome</keyword>
<evidence type="ECO:0000256" key="2">
    <source>
        <dbReference type="ARBA" id="ARBA00009533"/>
    </source>
</evidence>
<dbReference type="InterPro" id="IPR015421">
    <property type="entry name" value="PyrdxlP-dep_Trfase_major"/>
</dbReference>
<keyword evidence="3" id="KW-0210">Decarboxylase</keyword>
<dbReference type="Gene3D" id="3.40.640.10">
    <property type="entry name" value="Type I PLP-dependent aspartate aminotransferase-like (Major domain)"/>
    <property type="match status" value="1"/>
</dbReference>
<dbReference type="EC" id="4.1.1.86" evidence="8"/>
<evidence type="ECO:0000256" key="7">
    <source>
        <dbReference type="RuleBase" id="RU000382"/>
    </source>
</evidence>
<evidence type="ECO:0000256" key="6">
    <source>
        <dbReference type="PIRSR" id="PIRSR602129-50"/>
    </source>
</evidence>
<keyword evidence="5 7" id="KW-0456">Lyase</keyword>
<dbReference type="HOGENOM" id="CLU_011856_0_4_11"/>
<proteinExistence type="inferred from homology"/>
<dbReference type="AlphaFoldDB" id="A0A0F6QUQ5"/>
<dbReference type="InterPro" id="IPR015422">
    <property type="entry name" value="PyrdxlP-dep_Trfase_small"/>
</dbReference>
<accession>A0A0F6QUQ5</accession>
<dbReference type="PATRIC" id="fig|161896.4.peg.369"/>
<dbReference type="OrthoDB" id="3335676at2"/>
<organism evidence="8 9">
    <name type="scientific">Corynebacterium camporealensis</name>
    <dbReference type="NCBI Taxonomy" id="161896"/>
    <lineage>
        <taxon>Bacteria</taxon>
        <taxon>Bacillati</taxon>
        <taxon>Actinomycetota</taxon>
        <taxon>Actinomycetes</taxon>
        <taxon>Mycobacteriales</taxon>
        <taxon>Corynebacteriaceae</taxon>
        <taxon>Corynebacterium</taxon>
    </lineage>
</organism>
<gene>
    <name evidence="8" type="primary">desA</name>
    <name evidence="8" type="ORF">UL81_01880</name>
</gene>
<dbReference type="GO" id="GO:0005737">
    <property type="term" value="C:cytoplasm"/>
    <property type="evidence" value="ECO:0007669"/>
    <property type="project" value="TreeGrafter"/>
</dbReference>
<name>A0A0F6QUQ5_9CORY</name>
<dbReference type="SUPFAM" id="SSF53383">
    <property type="entry name" value="PLP-dependent transferases"/>
    <property type="match status" value="1"/>
</dbReference>
<dbReference type="Pfam" id="PF00282">
    <property type="entry name" value="Pyridoxal_deC"/>
    <property type="match status" value="1"/>
</dbReference>
<comment type="cofactor">
    <cofactor evidence="1 6 7">
        <name>pyridoxal 5'-phosphate</name>
        <dbReference type="ChEBI" id="CHEBI:597326"/>
    </cofactor>
</comment>
<sequence>MPKPLNKSHLVGSGETPADFLSAVQEASTCAAQHLYADSPPCQDFQDAIAALHDVDFRQPCSSFSDCLSELEELWLKQAVFYHHPRYISHLNCQVAIPAVAAEVLASSLNTAVESWDQAGPAAAIEQKLIRWAADLVGFGQSAQGVFTTGGTQSNLQALTVARNQALQELQAQGYSHFEALSKLRILCTPSAHYSIARGVELLGLSPDSIVEISEDFHGQMRPLSLEASLREVCRAGKYPAAVICTAGSTDRGSIDPLSEVIDIAHHHDVPVHVDAAYGGAGLLGPESASLFYDIEKADSVTLDFHKGFYQPVACSCVLFAEGQRLEHIRWNASYLNPAESSRPNLADISLQTTRRFDALKLWVTLRTIGQERIGASFDTCCALARRAAALVDDFPKLQLWETPQLSTVLFELQATESADSPHPAEYYRIRDELFDSGQAAVAVTEIHGTPLFKFTILDPTLRDEDIQAVLNAIVRAHSEALIRTR</sequence>
<evidence type="ECO:0000256" key="4">
    <source>
        <dbReference type="ARBA" id="ARBA00022898"/>
    </source>
</evidence>
<dbReference type="InterPro" id="IPR015424">
    <property type="entry name" value="PyrdxlP-dep_Trfase"/>
</dbReference>
<feature type="modified residue" description="N6-(pyridoxal phosphate)lysine" evidence="6">
    <location>
        <position position="307"/>
    </location>
</feature>
<dbReference type="Proteomes" id="UP000033566">
    <property type="component" value="Chromosome"/>
</dbReference>
<dbReference type="Gene3D" id="3.90.1150.10">
    <property type="entry name" value="Aspartate Aminotransferase, domain 1"/>
    <property type="match status" value="1"/>
</dbReference>
<dbReference type="PANTHER" id="PTHR45677:SF8">
    <property type="entry name" value="CYSTEINE SULFINIC ACID DECARBOXYLASE"/>
    <property type="match status" value="1"/>
</dbReference>
<dbReference type="GO" id="GO:0030170">
    <property type="term" value="F:pyridoxal phosphate binding"/>
    <property type="evidence" value="ECO:0007669"/>
    <property type="project" value="InterPro"/>
</dbReference>
<evidence type="ECO:0000256" key="5">
    <source>
        <dbReference type="ARBA" id="ARBA00023239"/>
    </source>
</evidence>
<comment type="similarity">
    <text evidence="2 7">Belongs to the group II decarboxylase family.</text>
</comment>
<keyword evidence="4 6" id="KW-0663">Pyridoxal phosphate</keyword>
<evidence type="ECO:0000313" key="8">
    <source>
        <dbReference type="EMBL" id="AKE38357.1"/>
    </source>
</evidence>
<evidence type="ECO:0000313" key="9">
    <source>
        <dbReference type="Proteomes" id="UP000033566"/>
    </source>
</evidence>
<reference evidence="8 9" key="1">
    <citation type="journal article" date="2015" name="Genome Announc.">
        <title>Complete Genome Sequence of Corynebacterium camporealensis DSM 44610, Isolated from the Milk of a Manchega Sheep with Subclinical Mastitis.</title>
        <authorList>
            <person name="Ruckert C."/>
            <person name="Albersmeier A."/>
            <person name="Winkler A."/>
            <person name="Tauch A."/>
        </authorList>
    </citation>
    <scope>NUCLEOTIDE SEQUENCE [LARGE SCALE GENOMIC DNA]</scope>
    <source>
        <strain evidence="8 9">DSM 44610</strain>
    </source>
</reference>
<dbReference type="KEGG" id="ccj:UL81_01880"/>